<organism evidence="2 3">
    <name type="scientific">Pseudarthrobacter chlorophenolicus (strain ATCC 700700 / DSM 12829 / CIP 107037 / JCM 12360 / KCTC 9906 / NCIMB 13794 / A6)</name>
    <name type="common">Arthrobacter chlorophenolicus</name>
    <dbReference type="NCBI Taxonomy" id="452863"/>
    <lineage>
        <taxon>Bacteria</taxon>
        <taxon>Bacillati</taxon>
        <taxon>Actinomycetota</taxon>
        <taxon>Actinomycetes</taxon>
        <taxon>Micrococcales</taxon>
        <taxon>Micrococcaceae</taxon>
        <taxon>Pseudarthrobacter</taxon>
    </lineage>
</organism>
<name>B8HII2_PSECP</name>
<evidence type="ECO:0000256" key="1">
    <source>
        <dbReference type="SAM" id="MobiDB-lite"/>
    </source>
</evidence>
<dbReference type="RefSeq" id="WP_012623246.1">
    <property type="nucleotide sequence ID" value="NC_011879.1"/>
</dbReference>
<dbReference type="Proteomes" id="UP000002505">
    <property type="component" value="Plasmid pACHL01"/>
</dbReference>
<accession>B8HII2</accession>
<geneLocation type="plasmid" evidence="2 3">
    <name>pACHL01</name>
</geneLocation>
<evidence type="ECO:0000313" key="2">
    <source>
        <dbReference type="EMBL" id="ACL42229.1"/>
    </source>
</evidence>
<feature type="region of interest" description="Disordered" evidence="1">
    <location>
        <begin position="60"/>
        <end position="83"/>
    </location>
</feature>
<gene>
    <name evidence="2" type="ordered locus">Achl_4278</name>
</gene>
<proteinExistence type="predicted"/>
<evidence type="ECO:0000313" key="3">
    <source>
        <dbReference type="Proteomes" id="UP000002505"/>
    </source>
</evidence>
<reference evidence="2" key="1">
    <citation type="submission" date="2009-01" db="EMBL/GenBank/DDBJ databases">
        <title>Complete sequence of plasmid1 of Arthrobacter chlorophenolicus A6.</title>
        <authorList>
            <consortium name="US DOE Joint Genome Institute"/>
            <person name="Lucas S."/>
            <person name="Copeland A."/>
            <person name="Lapidus A."/>
            <person name="Glavina del Rio T."/>
            <person name="Tice H."/>
            <person name="Bruce D."/>
            <person name="Goodwin L."/>
            <person name="Pitluck S."/>
            <person name="Goltsman E."/>
            <person name="Clum A."/>
            <person name="Larimer F."/>
            <person name="Land M."/>
            <person name="Hauser L."/>
            <person name="Kyrpides N."/>
            <person name="Mikhailova N."/>
            <person name="Jansson J."/>
            <person name="Richardson P."/>
        </authorList>
    </citation>
    <scope>NUCLEOTIDE SEQUENCE [LARGE SCALE GENOMIC DNA]</scope>
    <source>
        <strain evidence="2">A6</strain>
        <plasmid evidence="2">pACHL01</plasmid>
    </source>
</reference>
<dbReference type="KEGG" id="ach:Achl_4278"/>
<dbReference type="AlphaFoldDB" id="B8HII2"/>
<dbReference type="HOGENOM" id="CLU_2535327_0_0_11"/>
<sequence length="83" mass="9221">MTVQITNDLILQIRDDEELTAMARVIEDAHRQAWWQGFGSDWDKARVSAYMLRAAGFGRTGETEPQVPAAQPSSDDAWNGGGR</sequence>
<dbReference type="EMBL" id="CP001342">
    <property type="protein sequence ID" value="ACL42229.1"/>
    <property type="molecule type" value="Genomic_DNA"/>
</dbReference>
<keyword evidence="2" id="KW-0614">Plasmid</keyword>
<keyword evidence="3" id="KW-1185">Reference proteome</keyword>
<protein>
    <submittedName>
        <fullName evidence="2">Uncharacterized protein</fullName>
    </submittedName>
</protein>